<dbReference type="KEGG" id="chq:AQ619_16220"/>
<keyword evidence="1" id="KW-0812">Transmembrane</keyword>
<keyword evidence="1" id="KW-1133">Transmembrane helix</keyword>
<evidence type="ECO:0000313" key="2">
    <source>
        <dbReference type="EMBL" id="ALL14784.1"/>
    </source>
</evidence>
<accession>A0A0P0P3B0</accession>
<organism evidence="2 3">
    <name type="scientific">Caulobacter henricii</name>
    <dbReference type="NCBI Taxonomy" id="69395"/>
    <lineage>
        <taxon>Bacteria</taxon>
        <taxon>Pseudomonadati</taxon>
        <taxon>Pseudomonadota</taxon>
        <taxon>Alphaproteobacteria</taxon>
        <taxon>Caulobacterales</taxon>
        <taxon>Caulobacteraceae</taxon>
        <taxon>Caulobacter</taxon>
    </lineage>
</organism>
<evidence type="ECO:0000313" key="3">
    <source>
        <dbReference type="Proteomes" id="UP000056905"/>
    </source>
</evidence>
<feature type="transmembrane region" description="Helical" evidence="1">
    <location>
        <begin position="12"/>
        <end position="32"/>
    </location>
</feature>
<sequence length="156" mass="16719">MDLYTLLKVAHVIGAAVLLGTGAGIAFFMLMAHRSRDPAVIAHTAGIVVLADTVFTASAVILQPITGAALAHLAGYPLLSGWIGLSLVLYVVTGLCWLPVVWIQIRLRDLALQAAESGAPLPERYFRLFRLWFVLGFPAFAAVLGIVWLMVAKPAL</sequence>
<gene>
    <name evidence="2" type="ORF">AQ619_16220</name>
</gene>
<dbReference type="AlphaFoldDB" id="A0A0P0P3B0"/>
<feature type="transmembrane region" description="Helical" evidence="1">
    <location>
        <begin position="39"/>
        <end position="62"/>
    </location>
</feature>
<keyword evidence="3" id="KW-1185">Reference proteome</keyword>
<dbReference type="InterPro" id="IPR018729">
    <property type="entry name" value="DUF2269_transmembrane"/>
</dbReference>
<feature type="transmembrane region" description="Helical" evidence="1">
    <location>
        <begin position="82"/>
        <end position="103"/>
    </location>
</feature>
<keyword evidence="1" id="KW-0472">Membrane</keyword>
<reference evidence="2 3" key="1">
    <citation type="submission" date="2015-10" db="EMBL/GenBank/DDBJ databases">
        <title>Conservation of the essential genome among Caulobacter and Brevundimonas species.</title>
        <authorList>
            <person name="Scott D."/>
            <person name="Ely B."/>
        </authorList>
    </citation>
    <scope>NUCLEOTIDE SEQUENCE [LARGE SCALE GENOMIC DNA]</scope>
    <source>
        <strain evidence="2 3">CB4</strain>
    </source>
</reference>
<dbReference type="OrthoDB" id="9786302at2"/>
<evidence type="ECO:0008006" key="4">
    <source>
        <dbReference type="Google" id="ProtNLM"/>
    </source>
</evidence>
<dbReference type="Proteomes" id="UP000056905">
    <property type="component" value="Chromosome"/>
</dbReference>
<proteinExistence type="predicted"/>
<feature type="transmembrane region" description="Helical" evidence="1">
    <location>
        <begin position="131"/>
        <end position="151"/>
    </location>
</feature>
<name>A0A0P0P3B0_9CAUL</name>
<dbReference type="EMBL" id="CP013002">
    <property type="protein sequence ID" value="ALL14784.1"/>
    <property type="molecule type" value="Genomic_DNA"/>
</dbReference>
<evidence type="ECO:0000256" key="1">
    <source>
        <dbReference type="SAM" id="Phobius"/>
    </source>
</evidence>
<dbReference type="STRING" id="69395.AQ619_16220"/>
<protein>
    <recommendedName>
        <fullName evidence="4">DUF2269 domain-containing protein</fullName>
    </recommendedName>
</protein>
<dbReference type="RefSeq" id="WP_062150069.1">
    <property type="nucleotide sequence ID" value="NZ_CP013002.1"/>
</dbReference>
<dbReference type="Pfam" id="PF10027">
    <property type="entry name" value="DUF2269"/>
    <property type="match status" value="1"/>
</dbReference>